<dbReference type="GO" id="GO:0016787">
    <property type="term" value="F:hydrolase activity"/>
    <property type="evidence" value="ECO:0007669"/>
    <property type="project" value="UniProtKB-KW"/>
</dbReference>
<accession>A0A544QS79</accession>
<evidence type="ECO:0000313" key="4">
    <source>
        <dbReference type="Proteomes" id="UP000315385"/>
    </source>
</evidence>
<dbReference type="InterPro" id="IPR036412">
    <property type="entry name" value="HAD-like_sf"/>
</dbReference>
<gene>
    <name evidence="3" type="ORF">EWF95_04975</name>
</gene>
<dbReference type="Gene3D" id="3.40.50.1000">
    <property type="entry name" value="HAD superfamily/HAD-like"/>
    <property type="match status" value="1"/>
</dbReference>
<dbReference type="Proteomes" id="UP000315385">
    <property type="component" value="Unassembled WGS sequence"/>
</dbReference>
<dbReference type="SFLD" id="SFLDG01129">
    <property type="entry name" value="C1.5:_HAD__Beta-PGM__Phosphata"/>
    <property type="match status" value="1"/>
</dbReference>
<evidence type="ECO:0000256" key="1">
    <source>
        <dbReference type="ARBA" id="ARBA00007958"/>
    </source>
</evidence>
<comment type="caution">
    <text evidence="3">The sequence shown here is derived from an EMBL/GenBank/DDBJ whole genome shotgun (WGS) entry which is preliminary data.</text>
</comment>
<evidence type="ECO:0000313" key="3">
    <source>
        <dbReference type="EMBL" id="TQQ82282.1"/>
    </source>
</evidence>
<dbReference type="InterPro" id="IPR051540">
    <property type="entry name" value="S-2-haloacid_dehalogenase"/>
</dbReference>
<reference evidence="3 4" key="1">
    <citation type="submission" date="2019-02" db="EMBL/GenBank/DDBJ databases">
        <title>Halonotius sp. a new haloqrchaeon isolated from saline water.</title>
        <authorList>
            <person name="Duran-Viseras A."/>
            <person name="Sanchez-Porro C."/>
            <person name="Ventosa A."/>
        </authorList>
    </citation>
    <scope>NUCLEOTIDE SEQUENCE [LARGE SCALE GENOMIC DNA]</scope>
    <source>
        <strain evidence="3 4">F9-27</strain>
    </source>
</reference>
<dbReference type="SUPFAM" id="SSF56784">
    <property type="entry name" value="HAD-like"/>
    <property type="match status" value="1"/>
</dbReference>
<dbReference type="NCBIfam" id="TIGR01549">
    <property type="entry name" value="HAD-SF-IA-v1"/>
    <property type="match status" value="1"/>
</dbReference>
<dbReference type="PANTHER" id="PTHR43316">
    <property type="entry name" value="HYDROLASE, HALOACID DELAHOGENASE-RELATED"/>
    <property type="match status" value="1"/>
</dbReference>
<dbReference type="PANTHER" id="PTHR43316:SF3">
    <property type="entry name" value="HALOACID DEHALOGENASE, TYPE II (AFU_ORTHOLOGUE AFUA_2G07750)-RELATED"/>
    <property type="match status" value="1"/>
</dbReference>
<protein>
    <submittedName>
        <fullName evidence="3">HAD family hydrolase</fullName>
    </submittedName>
</protein>
<dbReference type="Pfam" id="PF00702">
    <property type="entry name" value="Hydrolase"/>
    <property type="match status" value="1"/>
</dbReference>
<dbReference type="OrthoDB" id="238326at2157"/>
<comment type="similarity">
    <text evidence="1">Belongs to the HAD-like hydrolase superfamily.</text>
</comment>
<dbReference type="EMBL" id="SESI01000001">
    <property type="protein sequence ID" value="TQQ82282.1"/>
    <property type="molecule type" value="Genomic_DNA"/>
</dbReference>
<organism evidence="3 4">
    <name type="scientific">Halonotius roseus</name>
    <dbReference type="NCBI Taxonomy" id="2511997"/>
    <lineage>
        <taxon>Archaea</taxon>
        <taxon>Methanobacteriati</taxon>
        <taxon>Methanobacteriota</taxon>
        <taxon>Stenosarchaea group</taxon>
        <taxon>Halobacteria</taxon>
        <taxon>Halobacteriales</taxon>
        <taxon>Haloferacaceae</taxon>
        <taxon>Halonotius</taxon>
    </lineage>
</organism>
<dbReference type="PRINTS" id="PR00413">
    <property type="entry name" value="HADHALOGNASE"/>
</dbReference>
<name>A0A544QS79_9EURY</name>
<dbReference type="InterPro" id="IPR006439">
    <property type="entry name" value="HAD-SF_hydro_IA"/>
</dbReference>
<dbReference type="InterPro" id="IPR023214">
    <property type="entry name" value="HAD_sf"/>
</dbReference>
<dbReference type="AlphaFoldDB" id="A0A544QS79"/>
<sequence>MGRHLFIPPTATPQTVTASAVVFDLFGTLVTVDDTPEPAAAIADELAARGVALPGDWAAAYTEPHIDAQAGAEVPLPDHVAAALASRGIDVTDATARRAVVDAFEPTIETATAAGEAVAAAREGGPVGLLSNCAVPELVDRTLRRSTLDPASFDTIVASVDCGWRKPDPRAFEAIADRLGVEAADLIVVGDTPETDGGITDCGGEFVDIAETPLPELPARFGEEELCR</sequence>
<proteinExistence type="inferred from homology"/>
<keyword evidence="4" id="KW-1185">Reference proteome</keyword>
<keyword evidence="2 3" id="KW-0378">Hydrolase</keyword>
<dbReference type="SFLD" id="SFLDS00003">
    <property type="entry name" value="Haloacid_Dehalogenase"/>
    <property type="match status" value="1"/>
</dbReference>
<evidence type="ECO:0000256" key="2">
    <source>
        <dbReference type="ARBA" id="ARBA00022801"/>
    </source>
</evidence>